<dbReference type="EMBL" id="BGZK01002844">
    <property type="protein sequence ID" value="GBP96870.1"/>
    <property type="molecule type" value="Genomic_DNA"/>
</dbReference>
<comment type="caution">
    <text evidence="1">The sequence shown here is derived from an EMBL/GenBank/DDBJ whole genome shotgun (WGS) entry which is preliminary data.</text>
</comment>
<accession>A0A4C2A9S9</accession>
<evidence type="ECO:0000313" key="2">
    <source>
        <dbReference type="Proteomes" id="UP000299102"/>
    </source>
</evidence>
<dbReference type="AlphaFoldDB" id="A0A4C2A9S9"/>
<sequence length="189" mass="21045">MEWNRDRCVTRRTLRPVVPLRSALLLAGLTKGERDNESRFFVRAAGIYRFIIRYHVKSLSLKLLPNLRSDYDGYLQKNVTLKRPRRTWSAPAPSNPIKSAAAGAGDKSRRVAGDGLIRYVPVTEYMGESRNIAAAALPLIVRTRQGAPASTATSAGAPPSAGRRVDDFANKIVKFRNGKWLVASRTLYY</sequence>
<name>A0A4C2A9S9_EUMVA</name>
<proteinExistence type="predicted"/>
<dbReference type="Proteomes" id="UP000299102">
    <property type="component" value="Unassembled WGS sequence"/>
</dbReference>
<protein>
    <submittedName>
        <fullName evidence="1">Uncharacterized protein</fullName>
    </submittedName>
</protein>
<keyword evidence="2" id="KW-1185">Reference proteome</keyword>
<reference evidence="1 2" key="1">
    <citation type="journal article" date="2019" name="Commun. Biol.">
        <title>The bagworm genome reveals a unique fibroin gene that provides high tensile strength.</title>
        <authorList>
            <person name="Kono N."/>
            <person name="Nakamura H."/>
            <person name="Ohtoshi R."/>
            <person name="Tomita M."/>
            <person name="Numata K."/>
            <person name="Arakawa K."/>
        </authorList>
    </citation>
    <scope>NUCLEOTIDE SEQUENCE [LARGE SCALE GENOMIC DNA]</scope>
</reference>
<organism evidence="1 2">
    <name type="scientific">Eumeta variegata</name>
    <name type="common">Bagworm moth</name>
    <name type="synonym">Eumeta japonica</name>
    <dbReference type="NCBI Taxonomy" id="151549"/>
    <lineage>
        <taxon>Eukaryota</taxon>
        <taxon>Metazoa</taxon>
        <taxon>Ecdysozoa</taxon>
        <taxon>Arthropoda</taxon>
        <taxon>Hexapoda</taxon>
        <taxon>Insecta</taxon>
        <taxon>Pterygota</taxon>
        <taxon>Neoptera</taxon>
        <taxon>Endopterygota</taxon>
        <taxon>Lepidoptera</taxon>
        <taxon>Glossata</taxon>
        <taxon>Ditrysia</taxon>
        <taxon>Tineoidea</taxon>
        <taxon>Psychidae</taxon>
        <taxon>Oiketicinae</taxon>
        <taxon>Eumeta</taxon>
    </lineage>
</organism>
<gene>
    <name evidence="1" type="ORF">EVAR_68396_1</name>
</gene>
<evidence type="ECO:0000313" key="1">
    <source>
        <dbReference type="EMBL" id="GBP96870.1"/>
    </source>
</evidence>